<dbReference type="Pfam" id="PF02653">
    <property type="entry name" value="BPD_transp_2"/>
    <property type="match status" value="1"/>
</dbReference>
<keyword evidence="3 6" id="KW-0812">Transmembrane</keyword>
<dbReference type="EMBL" id="FP929054">
    <property type="protein sequence ID" value="CBL22468.1"/>
    <property type="molecule type" value="Genomic_DNA"/>
</dbReference>
<evidence type="ECO:0000256" key="2">
    <source>
        <dbReference type="ARBA" id="ARBA00022475"/>
    </source>
</evidence>
<feature type="transmembrane region" description="Helical" evidence="6">
    <location>
        <begin position="51"/>
        <end position="72"/>
    </location>
</feature>
<dbReference type="Proteomes" id="UP000008955">
    <property type="component" value="Chromosome"/>
</dbReference>
<dbReference type="KEGG" id="rob:CK5_09660"/>
<evidence type="ECO:0000256" key="5">
    <source>
        <dbReference type="ARBA" id="ARBA00023136"/>
    </source>
</evidence>
<dbReference type="CDD" id="cd06579">
    <property type="entry name" value="TM_PBP1_transp_AraH_like"/>
    <property type="match status" value="1"/>
</dbReference>
<reference evidence="7 8" key="2">
    <citation type="submission" date="2010-03" db="EMBL/GenBank/DDBJ databases">
        <authorList>
            <person name="Pajon A."/>
        </authorList>
    </citation>
    <scope>NUCLEOTIDE SEQUENCE [LARGE SCALE GENOMIC DNA]</scope>
    <source>
        <strain evidence="7 8">A2-162</strain>
    </source>
</reference>
<name>D4LXW5_9FIRM</name>
<protein>
    <submittedName>
        <fullName evidence="7">Ribose/xylose/arabinose/galactoside ABC-type transport systems, permease components</fullName>
    </submittedName>
</protein>
<feature type="transmembrane region" description="Helical" evidence="6">
    <location>
        <begin position="79"/>
        <end position="99"/>
    </location>
</feature>
<evidence type="ECO:0000256" key="4">
    <source>
        <dbReference type="ARBA" id="ARBA00022989"/>
    </source>
</evidence>
<feature type="transmembrane region" description="Helical" evidence="6">
    <location>
        <begin position="169"/>
        <end position="191"/>
    </location>
</feature>
<feature type="transmembrane region" description="Helical" evidence="6">
    <location>
        <begin position="105"/>
        <end position="124"/>
    </location>
</feature>
<evidence type="ECO:0000256" key="3">
    <source>
        <dbReference type="ARBA" id="ARBA00022692"/>
    </source>
</evidence>
<feature type="transmembrane region" description="Helical" evidence="6">
    <location>
        <begin position="12"/>
        <end position="39"/>
    </location>
</feature>
<evidence type="ECO:0000313" key="7">
    <source>
        <dbReference type="EMBL" id="CBL22468.1"/>
    </source>
</evidence>
<evidence type="ECO:0000256" key="6">
    <source>
        <dbReference type="SAM" id="Phobius"/>
    </source>
</evidence>
<keyword evidence="8" id="KW-1185">Reference proteome</keyword>
<sequence length="327" mass="34079">MENTKKNTGASGVLKSILTSTAGMVFIVTVVITLIVHLITRNFYTAYNIGTFMRSSSFTILIGFAQTLVLLLGGIDLSVASMAGLSSMIFAMLVTLAGINPFLAIIISVAAGFVMGAINGIFICALKLTPFIVTLGTSAIYKGIIYVATKGIPLTGIPKEVTVIGQGSLFGVIPYPFVIMAVVAVILSLVLRFTSFGRHIYAVGGNETASRIVGIRADRVKMLVYSLTGMLSAMAGVLMVLRLGASQVNIGEDWVMPSITAGVLGGTAMDGGSGGMVGTIVGGLLMSAISFSISLMGISSYWNEIITGAVVLIAVSLDAIRRMKQGK</sequence>
<feature type="transmembrane region" description="Helical" evidence="6">
    <location>
        <begin position="276"/>
        <end position="295"/>
    </location>
</feature>
<proteinExistence type="predicted"/>
<gene>
    <name evidence="7" type="ORF">CK5_09660</name>
</gene>
<accession>D4LXW5</accession>
<dbReference type="InterPro" id="IPR001851">
    <property type="entry name" value="ABC_transp_permease"/>
</dbReference>
<dbReference type="PANTHER" id="PTHR32196">
    <property type="entry name" value="ABC TRANSPORTER PERMEASE PROTEIN YPHD-RELATED-RELATED"/>
    <property type="match status" value="1"/>
</dbReference>
<dbReference type="AlphaFoldDB" id="D4LXW5"/>
<dbReference type="PATRIC" id="fig|657314.3.peg.729"/>
<keyword evidence="4 6" id="KW-1133">Transmembrane helix</keyword>
<feature type="transmembrane region" description="Helical" evidence="6">
    <location>
        <begin position="222"/>
        <end position="242"/>
    </location>
</feature>
<evidence type="ECO:0000256" key="1">
    <source>
        <dbReference type="ARBA" id="ARBA00004651"/>
    </source>
</evidence>
<dbReference type="RefSeq" id="WP_015541333.1">
    <property type="nucleotide sequence ID" value="NC_021022.1"/>
</dbReference>
<dbReference type="HOGENOM" id="CLU_028880_3_1_9"/>
<keyword evidence="5 6" id="KW-0472">Membrane</keyword>
<keyword evidence="2" id="KW-1003">Cell membrane</keyword>
<evidence type="ECO:0000313" key="8">
    <source>
        <dbReference type="Proteomes" id="UP000008955"/>
    </source>
</evidence>
<dbReference type="GO" id="GO:0005886">
    <property type="term" value="C:plasma membrane"/>
    <property type="evidence" value="ECO:0007669"/>
    <property type="project" value="UniProtKB-SubCell"/>
</dbReference>
<dbReference type="GO" id="GO:0022857">
    <property type="term" value="F:transmembrane transporter activity"/>
    <property type="evidence" value="ECO:0007669"/>
    <property type="project" value="InterPro"/>
</dbReference>
<organism evidence="7 8">
    <name type="scientific">Blautia obeum A2-162</name>
    <dbReference type="NCBI Taxonomy" id="657314"/>
    <lineage>
        <taxon>Bacteria</taxon>
        <taxon>Bacillati</taxon>
        <taxon>Bacillota</taxon>
        <taxon>Clostridia</taxon>
        <taxon>Lachnospirales</taxon>
        <taxon>Lachnospiraceae</taxon>
        <taxon>Blautia</taxon>
    </lineage>
</organism>
<reference evidence="7 8" key="1">
    <citation type="submission" date="2010-03" db="EMBL/GenBank/DDBJ databases">
        <title>The genome sequence of Ruminococcus obeum A2-162.</title>
        <authorList>
            <consortium name="metaHIT consortium -- http://www.metahit.eu/"/>
            <person name="Pajon A."/>
            <person name="Turner K."/>
            <person name="Parkhill J."/>
            <person name="Duncan S."/>
            <person name="Flint H."/>
        </authorList>
    </citation>
    <scope>NUCLEOTIDE SEQUENCE [LARGE SCALE GENOMIC DNA]</scope>
    <source>
        <strain evidence="7 8">A2-162</strain>
    </source>
</reference>
<feature type="transmembrane region" description="Helical" evidence="6">
    <location>
        <begin position="131"/>
        <end position="149"/>
    </location>
</feature>
<comment type="subcellular location">
    <subcellularLocation>
        <location evidence="1">Cell membrane</location>
        <topology evidence="1">Multi-pass membrane protein</topology>
    </subcellularLocation>
</comment>